<organism evidence="2 3">
    <name type="scientific">Actinacidiphila alni</name>
    <dbReference type="NCBI Taxonomy" id="380248"/>
    <lineage>
        <taxon>Bacteria</taxon>
        <taxon>Bacillati</taxon>
        <taxon>Actinomycetota</taxon>
        <taxon>Actinomycetes</taxon>
        <taxon>Kitasatosporales</taxon>
        <taxon>Streptomycetaceae</taxon>
        <taxon>Actinacidiphila</taxon>
    </lineage>
</organism>
<feature type="region of interest" description="Disordered" evidence="1">
    <location>
        <begin position="252"/>
        <end position="281"/>
    </location>
</feature>
<reference evidence="3" key="1">
    <citation type="submission" date="2016-10" db="EMBL/GenBank/DDBJ databases">
        <authorList>
            <person name="Varghese N."/>
            <person name="Submissions S."/>
        </authorList>
    </citation>
    <scope>NUCLEOTIDE SEQUENCE [LARGE SCALE GENOMIC DNA]</scope>
    <source>
        <strain evidence="3">CGMCC 4.3510</strain>
    </source>
</reference>
<dbReference type="OrthoDB" id="570524at2"/>
<dbReference type="EMBL" id="FONG01000033">
    <property type="protein sequence ID" value="SFF87120.1"/>
    <property type="molecule type" value="Genomic_DNA"/>
</dbReference>
<proteinExistence type="predicted"/>
<keyword evidence="3" id="KW-1185">Reference proteome</keyword>
<sequence length="297" mass="32649">MKNATARYTGGIFVLFALGIGGEYATSRSDWGATGELVRGLSEALLVSGVLALIVDPVLKRRMQDESGWGALFGYLNPDAPASLRDAVGELAKISRYSKSCSWTIDFSWFDESRQVLAVTLDVVNSEVNLDKNPYRPTGKPWVLASTHGFQTEYLQYSLSCPGHFAPLDADRTTLSPVVVTNGDGSIYIDLIRLVGNRTVPPGATYDTRKRARMYRHVSGYVPLHHGIFIESLNMKLSGSALSDLDVTISHPKQKGRRLPSEWKHRGKEQGSADSRNFGRATPGQLTLVSWGFARDI</sequence>
<evidence type="ECO:0000313" key="2">
    <source>
        <dbReference type="EMBL" id="SFF87120.1"/>
    </source>
</evidence>
<name>A0A1I2M8B7_9ACTN</name>
<feature type="compositionally biased region" description="Basic and acidic residues" evidence="1">
    <location>
        <begin position="259"/>
        <end position="271"/>
    </location>
</feature>
<gene>
    <name evidence="2" type="ORF">SAMN05216251_13338</name>
</gene>
<dbReference type="RefSeq" id="WP_143120715.1">
    <property type="nucleotide sequence ID" value="NZ_FONG01000033.1"/>
</dbReference>
<accession>A0A1I2M8B7</accession>
<dbReference type="Proteomes" id="UP000199323">
    <property type="component" value="Unassembled WGS sequence"/>
</dbReference>
<protein>
    <submittedName>
        <fullName evidence="2">Uncharacterized protein</fullName>
    </submittedName>
</protein>
<dbReference type="AlphaFoldDB" id="A0A1I2M8B7"/>
<evidence type="ECO:0000313" key="3">
    <source>
        <dbReference type="Proteomes" id="UP000199323"/>
    </source>
</evidence>
<evidence type="ECO:0000256" key="1">
    <source>
        <dbReference type="SAM" id="MobiDB-lite"/>
    </source>
</evidence>